<comment type="cofactor">
    <cofactor evidence="14">
        <name>Zn(2+)</name>
        <dbReference type="ChEBI" id="CHEBI:29105"/>
    </cofactor>
    <text evidence="14">Binds 1 zinc ion per subunit.</text>
</comment>
<dbReference type="EC" id="3.4.24.84" evidence="2"/>
<evidence type="ECO:0000256" key="15">
    <source>
        <dbReference type="SAM" id="Phobius"/>
    </source>
</evidence>
<dbReference type="Pfam" id="PF16491">
    <property type="entry name" value="Peptidase_M48_N"/>
    <property type="match status" value="2"/>
</dbReference>
<feature type="transmembrane region" description="Helical" evidence="15">
    <location>
        <begin position="20"/>
        <end position="38"/>
    </location>
</feature>
<evidence type="ECO:0000256" key="4">
    <source>
        <dbReference type="ARBA" id="ARBA00022692"/>
    </source>
</evidence>
<dbReference type="GO" id="GO:0006508">
    <property type="term" value="P:proteolysis"/>
    <property type="evidence" value="ECO:0007669"/>
    <property type="project" value="UniProtKB-KW"/>
</dbReference>
<evidence type="ECO:0000256" key="14">
    <source>
        <dbReference type="RuleBase" id="RU003983"/>
    </source>
</evidence>
<feature type="domain" description="Peptidase M48" evidence="16">
    <location>
        <begin position="232"/>
        <end position="291"/>
    </location>
</feature>
<evidence type="ECO:0000256" key="10">
    <source>
        <dbReference type="ARBA" id="ARBA00023049"/>
    </source>
</evidence>
<comment type="catalytic activity">
    <reaction evidence="12">
        <text>Hydrolyzes the peptide bond -P2-(S-farnesyl or geranylgeranyl)C-P1'-P2'-P3'-COOH where P1' and P2' are amino acids with aliphatic side chains and P3' is any C-terminal residue.</text>
        <dbReference type="EC" id="3.4.24.84"/>
    </reaction>
</comment>
<evidence type="ECO:0000256" key="9">
    <source>
        <dbReference type="ARBA" id="ARBA00022989"/>
    </source>
</evidence>
<keyword evidence="7" id="KW-0256">Endoplasmic reticulum</keyword>
<gene>
    <name evidence="18" type="ORF">Cadr_000013715</name>
</gene>
<feature type="transmembrane region" description="Helical" evidence="15">
    <location>
        <begin position="161"/>
        <end position="187"/>
    </location>
</feature>
<evidence type="ECO:0000256" key="7">
    <source>
        <dbReference type="ARBA" id="ARBA00022824"/>
    </source>
</evidence>
<feature type="domain" description="CAAX prenyl protease 1 N-terminal" evidence="17">
    <location>
        <begin position="128"/>
        <end position="222"/>
    </location>
</feature>
<sequence length="344" mass="39752">MGVWASLDAMWEMPAEKRIFGAVLLFSWTVYLWETFLAQRQRRIYKTTTHVPLELGQIMDSETFEKSRLYQLDKSTFSFWSGLYSEIEGTVSNLLLGERIFPGKMGDSLVITIGTMRMVQFLQEMMELILLFGGIPYLWRLSGRFCGYAGFGPEYEVCDSLVYICRSLASFILITQSLVFLLLATLFSALTGLPWSLYNTFVIEERHGFNQQVLVTIYADYIAPLFDKFTPLPEGKLKQEIEVMAKSIDFPLTKVYVVEGSKRSSHSNAYFYGFFKNKRIVLFDTLLEEYSVLNKDIQEESGMEPRNDGEGDSEEIKAKVKRIYPGWNPKVLIYCVLLIMYTFY</sequence>
<keyword evidence="8 14" id="KW-0862">Zinc</keyword>
<organism evidence="18 19">
    <name type="scientific">Camelus dromedarius</name>
    <name type="common">Dromedary</name>
    <name type="synonym">Arabian camel</name>
    <dbReference type="NCBI Taxonomy" id="9838"/>
    <lineage>
        <taxon>Eukaryota</taxon>
        <taxon>Metazoa</taxon>
        <taxon>Chordata</taxon>
        <taxon>Craniata</taxon>
        <taxon>Vertebrata</taxon>
        <taxon>Euteleostomi</taxon>
        <taxon>Mammalia</taxon>
        <taxon>Eutheria</taxon>
        <taxon>Laurasiatheria</taxon>
        <taxon>Artiodactyla</taxon>
        <taxon>Tylopoda</taxon>
        <taxon>Camelidae</taxon>
        <taxon>Camelus</taxon>
    </lineage>
</organism>
<evidence type="ECO:0000313" key="19">
    <source>
        <dbReference type="Proteomes" id="UP000299084"/>
    </source>
</evidence>
<proteinExistence type="inferred from homology"/>
<evidence type="ECO:0000256" key="2">
    <source>
        <dbReference type="ARBA" id="ARBA00012336"/>
    </source>
</evidence>
<dbReference type="Proteomes" id="UP000299084">
    <property type="component" value="Unassembled WGS sequence"/>
</dbReference>
<protein>
    <recommendedName>
        <fullName evidence="2">Ste24 endopeptidase</fullName>
        <ecNumber evidence="2">3.4.24.84</ecNumber>
    </recommendedName>
    <alternativeName>
        <fullName evidence="13">Prenyl protein-specific endoprotease 1</fullName>
    </alternativeName>
</protein>
<keyword evidence="19" id="KW-1185">Reference proteome</keyword>
<evidence type="ECO:0000259" key="17">
    <source>
        <dbReference type="Pfam" id="PF16491"/>
    </source>
</evidence>
<dbReference type="GO" id="GO:0005789">
    <property type="term" value="C:endoplasmic reticulum membrane"/>
    <property type="evidence" value="ECO:0007669"/>
    <property type="project" value="UniProtKB-SubCell"/>
</dbReference>
<feature type="domain" description="CAAX prenyl protease 1 N-terminal" evidence="17">
    <location>
        <begin position="41"/>
        <end position="91"/>
    </location>
</feature>
<dbReference type="Gene3D" id="3.30.2010.10">
    <property type="entry name" value="Metalloproteases ('zincins'), catalytic domain"/>
    <property type="match status" value="1"/>
</dbReference>
<dbReference type="GO" id="GO:0004222">
    <property type="term" value="F:metalloendopeptidase activity"/>
    <property type="evidence" value="ECO:0007669"/>
    <property type="project" value="InterPro"/>
</dbReference>
<name>A0A5N4DAW4_CAMDR</name>
<dbReference type="EMBL" id="JWIN03000013">
    <property type="protein sequence ID" value="KAB1268189.1"/>
    <property type="molecule type" value="Genomic_DNA"/>
</dbReference>
<keyword evidence="5" id="KW-0479">Metal-binding</keyword>
<evidence type="ECO:0000256" key="12">
    <source>
        <dbReference type="ARBA" id="ARBA00044456"/>
    </source>
</evidence>
<dbReference type="InterPro" id="IPR032456">
    <property type="entry name" value="Peptidase_M48_N"/>
</dbReference>
<comment type="caution">
    <text evidence="18">The sequence shown here is derived from an EMBL/GenBank/DDBJ whole genome shotgun (WGS) entry which is preliminary data.</text>
</comment>
<evidence type="ECO:0000256" key="11">
    <source>
        <dbReference type="ARBA" id="ARBA00023136"/>
    </source>
</evidence>
<evidence type="ECO:0000256" key="5">
    <source>
        <dbReference type="ARBA" id="ARBA00022723"/>
    </source>
</evidence>
<dbReference type="PANTHER" id="PTHR10120">
    <property type="entry name" value="CAAX PRENYL PROTEASE 1"/>
    <property type="match status" value="1"/>
</dbReference>
<dbReference type="Pfam" id="PF01435">
    <property type="entry name" value="Peptidase_M48"/>
    <property type="match status" value="1"/>
</dbReference>
<keyword evidence="9 15" id="KW-1133">Transmembrane helix</keyword>
<keyword evidence="11 15" id="KW-0472">Membrane</keyword>
<dbReference type="FunFam" id="3.30.2010.10:FF:000002">
    <property type="entry name" value="CAAX prenyl protease"/>
    <property type="match status" value="1"/>
</dbReference>
<keyword evidence="10 14" id="KW-0482">Metalloprotease</keyword>
<evidence type="ECO:0000256" key="13">
    <source>
        <dbReference type="ARBA" id="ARBA00083451"/>
    </source>
</evidence>
<keyword evidence="6 14" id="KW-0378">Hydrolase</keyword>
<dbReference type="AlphaFoldDB" id="A0A5N4DAW4"/>
<evidence type="ECO:0000256" key="6">
    <source>
        <dbReference type="ARBA" id="ARBA00022801"/>
    </source>
</evidence>
<evidence type="ECO:0000259" key="16">
    <source>
        <dbReference type="Pfam" id="PF01435"/>
    </source>
</evidence>
<dbReference type="InterPro" id="IPR001915">
    <property type="entry name" value="Peptidase_M48"/>
</dbReference>
<evidence type="ECO:0000256" key="1">
    <source>
        <dbReference type="ARBA" id="ARBA00004477"/>
    </source>
</evidence>
<evidence type="ECO:0000313" key="18">
    <source>
        <dbReference type="EMBL" id="KAB1268189.1"/>
    </source>
</evidence>
<accession>A0A5N4DAW4</accession>
<keyword evidence="3 14" id="KW-0645">Protease</keyword>
<comment type="similarity">
    <text evidence="14">Belongs to the peptidase M48 family.</text>
</comment>
<evidence type="ECO:0000256" key="3">
    <source>
        <dbReference type="ARBA" id="ARBA00022670"/>
    </source>
</evidence>
<reference evidence="18 19" key="1">
    <citation type="journal article" date="2019" name="Mol. Ecol. Resour.">
        <title>Improving Illumina assemblies with Hi-C and long reads: an example with the North African dromedary.</title>
        <authorList>
            <person name="Elbers J.P."/>
            <person name="Rogers M.F."/>
            <person name="Perelman P.L."/>
            <person name="Proskuryakova A.A."/>
            <person name="Serdyukova N.A."/>
            <person name="Johnson W.E."/>
            <person name="Horin P."/>
            <person name="Corander J."/>
            <person name="Murphy D."/>
            <person name="Burger P.A."/>
        </authorList>
    </citation>
    <scope>NUCLEOTIDE SEQUENCE [LARGE SCALE GENOMIC DNA]</scope>
    <source>
        <strain evidence="18">Drom800</strain>
        <tissue evidence="18">Blood</tissue>
    </source>
</reference>
<evidence type="ECO:0000256" key="8">
    <source>
        <dbReference type="ARBA" id="ARBA00022833"/>
    </source>
</evidence>
<comment type="subcellular location">
    <subcellularLocation>
        <location evidence="1">Endoplasmic reticulum membrane</location>
        <topology evidence="1">Multi-pass membrane protein</topology>
    </subcellularLocation>
</comment>
<dbReference type="GO" id="GO:0046872">
    <property type="term" value="F:metal ion binding"/>
    <property type="evidence" value="ECO:0007669"/>
    <property type="project" value="UniProtKB-KW"/>
</dbReference>
<keyword evidence="4 15" id="KW-0812">Transmembrane</keyword>